<dbReference type="EMBL" id="KZ857476">
    <property type="protein sequence ID" value="RDX42805.1"/>
    <property type="molecule type" value="Genomic_DNA"/>
</dbReference>
<sequence>MDESERRSRTARLFIHFKNGIGQGHHSFVYLAPLSLEGGEGAQRAVAAKVAIGTCDELESLRNEASMYTSFPEELMTGTSEKPAVVPKFYGLYMPLDPEHQVNKHRRTCRALSSGIKCTDEIDGPILLAEACGVPLSEFGDAEYLKGTLHGLMERFHDAGFLHGAVYARNILMQPGPLQVPPEHRNYATPAFRLIDFGRTVEHSHSSKASLDQEQVELSLELEDPRRQHLDTPTSLWKQEKLRLERVVAIIKLGLLEKHLVREGLF</sequence>
<organism evidence="2 3">
    <name type="scientific">Lentinus brumalis</name>
    <dbReference type="NCBI Taxonomy" id="2498619"/>
    <lineage>
        <taxon>Eukaryota</taxon>
        <taxon>Fungi</taxon>
        <taxon>Dikarya</taxon>
        <taxon>Basidiomycota</taxon>
        <taxon>Agaricomycotina</taxon>
        <taxon>Agaricomycetes</taxon>
        <taxon>Polyporales</taxon>
        <taxon>Polyporaceae</taxon>
        <taxon>Lentinus</taxon>
    </lineage>
</organism>
<evidence type="ECO:0000256" key="1">
    <source>
        <dbReference type="PROSITE-ProRule" id="PRU10141"/>
    </source>
</evidence>
<dbReference type="InterPro" id="IPR011009">
    <property type="entry name" value="Kinase-like_dom_sf"/>
</dbReference>
<evidence type="ECO:0000313" key="2">
    <source>
        <dbReference type="EMBL" id="RDX42805.1"/>
    </source>
</evidence>
<dbReference type="PROSITE" id="PS00107">
    <property type="entry name" value="PROTEIN_KINASE_ATP"/>
    <property type="match status" value="1"/>
</dbReference>
<dbReference type="SUPFAM" id="SSF56112">
    <property type="entry name" value="Protein kinase-like (PK-like)"/>
    <property type="match status" value="1"/>
</dbReference>
<keyword evidence="3" id="KW-1185">Reference proteome</keyword>
<keyword evidence="1" id="KW-0547">Nucleotide-binding</keyword>
<feature type="binding site" evidence="1">
    <location>
        <position position="49"/>
    </location>
    <ligand>
        <name>ATP</name>
        <dbReference type="ChEBI" id="CHEBI:30616"/>
    </ligand>
</feature>
<proteinExistence type="predicted"/>
<keyword evidence="1" id="KW-0067">ATP-binding</keyword>
<gene>
    <name evidence="2" type="ORF">OH76DRAFT_1362132</name>
</gene>
<dbReference type="AlphaFoldDB" id="A0A371CR95"/>
<dbReference type="Proteomes" id="UP000256964">
    <property type="component" value="Unassembled WGS sequence"/>
</dbReference>
<protein>
    <recommendedName>
        <fullName evidence="4">Protein kinase domain-containing protein</fullName>
    </recommendedName>
</protein>
<dbReference type="OrthoDB" id="5327923at2759"/>
<dbReference type="STRING" id="139420.A0A371CR95"/>
<accession>A0A371CR95</accession>
<evidence type="ECO:0000313" key="3">
    <source>
        <dbReference type="Proteomes" id="UP000256964"/>
    </source>
</evidence>
<name>A0A371CR95_9APHY</name>
<evidence type="ECO:0008006" key="4">
    <source>
        <dbReference type="Google" id="ProtNLM"/>
    </source>
</evidence>
<reference evidence="2 3" key="1">
    <citation type="journal article" date="2018" name="Biotechnol. Biofuels">
        <title>Integrative visual omics of the white-rot fungus Polyporus brumalis exposes the biotechnological potential of its oxidative enzymes for delignifying raw plant biomass.</title>
        <authorList>
            <person name="Miyauchi S."/>
            <person name="Rancon A."/>
            <person name="Drula E."/>
            <person name="Hage H."/>
            <person name="Chaduli D."/>
            <person name="Favel A."/>
            <person name="Grisel S."/>
            <person name="Henrissat B."/>
            <person name="Herpoel-Gimbert I."/>
            <person name="Ruiz-Duenas F.J."/>
            <person name="Chevret D."/>
            <person name="Hainaut M."/>
            <person name="Lin J."/>
            <person name="Wang M."/>
            <person name="Pangilinan J."/>
            <person name="Lipzen A."/>
            <person name="Lesage-Meessen L."/>
            <person name="Navarro D."/>
            <person name="Riley R."/>
            <person name="Grigoriev I.V."/>
            <person name="Zhou S."/>
            <person name="Raouche S."/>
            <person name="Rosso M.N."/>
        </authorList>
    </citation>
    <scope>NUCLEOTIDE SEQUENCE [LARGE SCALE GENOMIC DNA]</scope>
    <source>
        <strain evidence="2 3">BRFM 1820</strain>
    </source>
</reference>
<dbReference type="InterPro" id="IPR017441">
    <property type="entry name" value="Protein_kinase_ATP_BS"/>
</dbReference>
<dbReference type="GO" id="GO:0005524">
    <property type="term" value="F:ATP binding"/>
    <property type="evidence" value="ECO:0007669"/>
    <property type="project" value="UniProtKB-UniRule"/>
</dbReference>